<dbReference type="PANTHER" id="PTHR14440">
    <property type="entry name" value="DNA-DIRECTED RNA POLYMERASE I SUBUNIT RPA49"/>
    <property type="match status" value="1"/>
</dbReference>
<keyword evidence="3" id="KW-0240">DNA-directed RNA polymerase</keyword>
<proteinExistence type="inferred from homology"/>
<dbReference type="GO" id="GO:0005730">
    <property type="term" value="C:nucleolus"/>
    <property type="evidence" value="ECO:0007669"/>
    <property type="project" value="UniProtKB-SubCell"/>
</dbReference>
<feature type="region of interest" description="Disordered" evidence="6">
    <location>
        <begin position="1"/>
        <end position="24"/>
    </location>
</feature>
<dbReference type="OrthoDB" id="532500at2759"/>
<dbReference type="InterPro" id="IPR009668">
    <property type="entry name" value="RNA_pol-assoc_fac_A49-like"/>
</dbReference>
<keyword evidence="8" id="KW-1185">Reference proteome</keyword>
<reference evidence="7" key="1">
    <citation type="submission" date="2020-11" db="EMBL/GenBank/DDBJ databases">
        <authorList>
            <consortium name="DOE Joint Genome Institute"/>
            <person name="Ahrendt S."/>
            <person name="Riley R."/>
            <person name="Andreopoulos W."/>
            <person name="Labutti K."/>
            <person name="Pangilinan J."/>
            <person name="Ruiz-Duenas F.J."/>
            <person name="Barrasa J.M."/>
            <person name="Sanchez-Garcia M."/>
            <person name="Camarero S."/>
            <person name="Miyauchi S."/>
            <person name="Serrano A."/>
            <person name="Linde D."/>
            <person name="Babiker R."/>
            <person name="Drula E."/>
            <person name="Ayuso-Fernandez I."/>
            <person name="Pacheco R."/>
            <person name="Padilla G."/>
            <person name="Ferreira P."/>
            <person name="Barriuso J."/>
            <person name="Kellner H."/>
            <person name="Castanera R."/>
            <person name="Alfaro M."/>
            <person name="Ramirez L."/>
            <person name="Pisabarro A.G."/>
            <person name="Kuo A."/>
            <person name="Tritt A."/>
            <person name="Lipzen A."/>
            <person name="He G."/>
            <person name="Yan M."/>
            <person name="Ng V."/>
            <person name="Cullen D."/>
            <person name="Martin F."/>
            <person name="Rosso M.-N."/>
            <person name="Henrissat B."/>
            <person name="Hibbett D."/>
            <person name="Martinez A.T."/>
            <person name="Grigoriev I.V."/>
        </authorList>
    </citation>
    <scope>NUCLEOTIDE SEQUENCE</scope>
    <source>
        <strain evidence="7">CIRM-BRFM 674</strain>
    </source>
</reference>
<evidence type="ECO:0000256" key="5">
    <source>
        <dbReference type="ARBA" id="ARBA00023242"/>
    </source>
</evidence>
<evidence type="ECO:0000313" key="7">
    <source>
        <dbReference type="EMBL" id="KAF9480293.1"/>
    </source>
</evidence>
<dbReference type="Pfam" id="PF06870">
    <property type="entry name" value="RNA_pol_I_A49"/>
    <property type="match status" value="1"/>
</dbReference>
<keyword evidence="4" id="KW-0804">Transcription</keyword>
<dbReference type="GO" id="GO:0000428">
    <property type="term" value="C:DNA-directed RNA polymerase complex"/>
    <property type="evidence" value="ECO:0007669"/>
    <property type="project" value="UniProtKB-KW"/>
</dbReference>
<feature type="region of interest" description="Disordered" evidence="6">
    <location>
        <begin position="399"/>
        <end position="429"/>
    </location>
</feature>
<evidence type="ECO:0000256" key="1">
    <source>
        <dbReference type="ARBA" id="ARBA00004604"/>
    </source>
</evidence>
<organism evidence="7 8">
    <name type="scientific">Pholiota conissans</name>
    <dbReference type="NCBI Taxonomy" id="109636"/>
    <lineage>
        <taxon>Eukaryota</taxon>
        <taxon>Fungi</taxon>
        <taxon>Dikarya</taxon>
        <taxon>Basidiomycota</taxon>
        <taxon>Agaricomycotina</taxon>
        <taxon>Agaricomycetes</taxon>
        <taxon>Agaricomycetidae</taxon>
        <taxon>Agaricales</taxon>
        <taxon>Agaricineae</taxon>
        <taxon>Strophariaceae</taxon>
        <taxon>Pholiota</taxon>
    </lineage>
</organism>
<dbReference type="EMBL" id="MU155197">
    <property type="protein sequence ID" value="KAF9480293.1"/>
    <property type="molecule type" value="Genomic_DNA"/>
</dbReference>
<evidence type="ECO:0000256" key="2">
    <source>
        <dbReference type="ARBA" id="ARBA00009430"/>
    </source>
</evidence>
<keyword evidence="5" id="KW-0539">Nucleus</keyword>
<accession>A0A9P6D243</accession>
<gene>
    <name evidence="7" type="ORF">BDN70DRAFT_877801</name>
</gene>
<evidence type="ECO:0000313" key="8">
    <source>
        <dbReference type="Proteomes" id="UP000807469"/>
    </source>
</evidence>
<dbReference type="AlphaFoldDB" id="A0A9P6D243"/>
<evidence type="ECO:0000256" key="4">
    <source>
        <dbReference type="ARBA" id="ARBA00023163"/>
    </source>
</evidence>
<dbReference type="GO" id="GO:0003677">
    <property type="term" value="F:DNA binding"/>
    <property type="evidence" value="ECO:0007669"/>
    <property type="project" value="InterPro"/>
</dbReference>
<dbReference type="GO" id="GO:0006351">
    <property type="term" value="P:DNA-templated transcription"/>
    <property type="evidence" value="ECO:0007669"/>
    <property type="project" value="InterPro"/>
</dbReference>
<feature type="compositionally biased region" description="Basic and acidic residues" evidence="6">
    <location>
        <begin position="13"/>
        <end position="22"/>
    </location>
</feature>
<evidence type="ECO:0000256" key="3">
    <source>
        <dbReference type="ARBA" id="ARBA00022478"/>
    </source>
</evidence>
<dbReference type="Proteomes" id="UP000807469">
    <property type="component" value="Unassembled WGS sequence"/>
</dbReference>
<comment type="caution">
    <text evidence="7">The sequence shown here is derived from an EMBL/GenBank/DDBJ whole genome shotgun (WGS) entry which is preliminary data.</text>
</comment>
<evidence type="ECO:0000256" key="6">
    <source>
        <dbReference type="SAM" id="MobiDB-lite"/>
    </source>
</evidence>
<sequence>MSTAKSASKKRKREEAAAEAHFELSTADTGKVGPLLVSYPAIQPPASTSFKCYSRKKSKSKDATEGEEDLLVVGETPSIELVSSDETRRVAEAGCRYIVAVHNTRTGKISMLPATKIPHIMSQTVKALKSIPSVAAPSKLQYLEAKTALGESFGTKKQKANIRAQERNRIDVSAMEGVMSYVMDSIDKGAEGLMTKEEAKESSDKNRLIPPFSLTATDPAEVYPLYDIIPEAEWKALSVSSFDAAQSDRERIAMLPYRKSTWVNDHLKAIVQSTGKSKKKNLKIILYISTMLAFRQACFGKTLEKDKLYERLSVVPTIVVDSLFSRFTETARGSSAFHATSATKTLLLTHIFALCLKLDEYATNTTIVAHDLSMSVTEINQLFKSLGCKITKLSERERARLGQSDSSADEKRAVLSAPVEFPKPRLRKK</sequence>
<name>A0A9P6D243_9AGAR</name>
<protein>
    <submittedName>
        <fullName evidence="7">RNA polymerase I associated factor, A49-like protein</fullName>
    </submittedName>
</protein>
<comment type="subcellular location">
    <subcellularLocation>
        <location evidence="1">Nucleus</location>
        <location evidence="1">Nucleolus</location>
    </subcellularLocation>
</comment>
<comment type="similarity">
    <text evidence="2">Belongs to the eukaryotic RPA49/POLR1E RNA polymerase subunit family.</text>
</comment>